<accession>K1SJR7</accession>
<dbReference type="GO" id="GO:0005886">
    <property type="term" value="C:plasma membrane"/>
    <property type="evidence" value="ECO:0007669"/>
    <property type="project" value="TreeGrafter"/>
</dbReference>
<evidence type="ECO:0000256" key="2">
    <source>
        <dbReference type="ARBA" id="ARBA00022840"/>
    </source>
</evidence>
<dbReference type="SUPFAM" id="SSF52540">
    <property type="entry name" value="P-loop containing nucleoside triphosphate hydrolases"/>
    <property type="match status" value="1"/>
</dbReference>
<keyword evidence="2" id="KW-0067">ATP-binding</keyword>
<name>K1SJR7_9ZZZZ</name>
<keyword evidence="1" id="KW-0547">Nucleotide-binding</keyword>
<sequence>MMYQPQGLVLVTGKTNSGKTTTLNALINEINETQNKKILTLESPVEFKHKCKQSVIVQKEVGYGQ</sequence>
<reference evidence="4" key="1">
    <citation type="journal article" date="2013" name="Environ. Microbiol.">
        <title>Microbiota from the distal guts of lean and obese adolescents exhibit partial functional redundancy besides clear differences in community structure.</title>
        <authorList>
            <person name="Ferrer M."/>
            <person name="Ruiz A."/>
            <person name="Lanza F."/>
            <person name="Haange S.B."/>
            <person name="Oberbach A."/>
            <person name="Till H."/>
            <person name="Bargiela R."/>
            <person name="Campoy C."/>
            <person name="Segura M.T."/>
            <person name="Richter M."/>
            <person name="von Bergen M."/>
            <person name="Seifert J."/>
            <person name="Suarez A."/>
        </authorList>
    </citation>
    <scope>NUCLEOTIDE SEQUENCE</scope>
</reference>
<comment type="caution">
    <text evidence="4">The sequence shown here is derived from an EMBL/GenBank/DDBJ whole genome shotgun (WGS) entry which is preliminary data.</text>
</comment>
<dbReference type="PANTHER" id="PTHR30258:SF2">
    <property type="entry name" value="COMG OPERON PROTEIN 1"/>
    <property type="match status" value="1"/>
</dbReference>
<dbReference type="AlphaFoldDB" id="K1SJR7"/>
<dbReference type="GO" id="GO:0005524">
    <property type="term" value="F:ATP binding"/>
    <property type="evidence" value="ECO:0007669"/>
    <property type="project" value="UniProtKB-KW"/>
</dbReference>
<dbReference type="InterPro" id="IPR027417">
    <property type="entry name" value="P-loop_NTPase"/>
</dbReference>
<feature type="domain" description="Bacterial type II secretion system protein E" evidence="3">
    <location>
        <begin position="2"/>
        <end position="61"/>
    </location>
</feature>
<dbReference type="Pfam" id="PF00437">
    <property type="entry name" value="T2SSE"/>
    <property type="match status" value="1"/>
</dbReference>
<organism evidence="4">
    <name type="scientific">human gut metagenome</name>
    <dbReference type="NCBI Taxonomy" id="408170"/>
    <lineage>
        <taxon>unclassified sequences</taxon>
        <taxon>metagenomes</taxon>
        <taxon>organismal metagenomes</taxon>
    </lineage>
</organism>
<dbReference type="Gene3D" id="3.40.50.300">
    <property type="entry name" value="P-loop containing nucleotide triphosphate hydrolases"/>
    <property type="match status" value="1"/>
</dbReference>
<dbReference type="GO" id="GO:0016887">
    <property type="term" value="F:ATP hydrolysis activity"/>
    <property type="evidence" value="ECO:0007669"/>
    <property type="project" value="TreeGrafter"/>
</dbReference>
<dbReference type="EMBL" id="AJWY01010406">
    <property type="protein sequence ID" value="EKC55634.1"/>
    <property type="molecule type" value="Genomic_DNA"/>
</dbReference>
<gene>
    <name evidence="4" type="ORF">LEA_15243</name>
</gene>
<dbReference type="PANTHER" id="PTHR30258">
    <property type="entry name" value="TYPE II SECRETION SYSTEM PROTEIN GSPE-RELATED"/>
    <property type="match status" value="1"/>
</dbReference>
<protein>
    <submittedName>
        <fullName evidence="4">Twitching motility protein</fullName>
    </submittedName>
</protein>
<evidence type="ECO:0000256" key="1">
    <source>
        <dbReference type="ARBA" id="ARBA00022741"/>
    </source>
</evidence>
<proteinExistence type="predicted"/>
<feature type="non-terminal residue" evidence="4">
    <location>
        <position position="65"/>
    </location>
</feature>
<evidence type="ECO:0000313" key="4">
    <source>
        <dbReference type="EMBL" id="EKC55634.1"/>
    </source>
</evidence>
<evidence type="ECO:0000259" key="3">
    <source>
        <dbReference type="Pfam" id="PF00437"/>
    </source>
</evidence>
<dbReference type="InterPro" id="IPR001482">
    <property type="entry name" value="T2SS/T4SS_dom"/>
</dbReference>